<dbReference type="RefSeq" id="WP_153981166.1">
    <property type="nucleotide sequence ID" value="NZ_BAAANZ010000001.1"/>
</dbReference>
<protein>
    <recommendedName>
        <fullName evidence="3">AbiEi antitoxin C-terminal domain-containing protein</fullName>
    </recommendedName>
</protein>
<accession>A0A840X613</accession>
<dbReference type="AlphaFoldDB" id="A0A840X613"/>
<dbReference type="EMBL" id="JACHBS010000001">
    <property type="protein sequence ID" value="MBB5616654.1"/>
    <property type="molecule type" value="Genomic_DNA"/>
</dbReference>
<evidence type="ECO:0008006" key="3">
    <source>
        <dbReference type="Google" id="ProtNLM"/>
    </source>
</evidence>
<comment type="caution">
    <text evidence="1">The sequence shown here is derived from an EMBL/GenBank/DDBJ whole genome shotgun (WGS) entry which is preliminary data.</text>
</comment>
<evidence type="ECO:0000313" key="2">
    <source>
        <dbReference type="Proteomes" id="UP000552883"/>
    </source>
</evidence>
<sequence>MTTAHAPRGTLALLAHLSTVELRSAVLDGELVPLGEGFAPLDLPVTATDRARTLAATIADSRVIVADRTAAWVWGWCSAPGRLRTCVSIAARIPSTQRRRLGAREAVIDDDEHRLLADVRVTTPLRTLVDLARHGTEPETVDLLAQGLRESGISLAAALAALDRRARLSFVRAARQRLTEAAAKADRLSRC</sequence>
<gene>
    <name evidence="1" type="ORF">BJ959_000150</name>
</gene>
<name>A0A840X613_9MICO</name>
<proteinExistence type="predicted"/>
<dbReference type="Proteomes" id="UP000552883">
    <property type="component" value="Unassembled WGS sequence"/>
</dbReference>
<organism evidence="1 2">
    <name type="scientific">Microcella frigidaquae</name>
    <dbReference type="NCBI Taxonomy" id="424758"/>
    <lineage>
        <taxon>Bacteria</taxon>
        <taxon>Bacillati</taxon>
        <taxon>Actinomycetota</taxon>
        <taxon>Actinomycetes</taxon>
        <taxon>Micrococcales</taxon>
        <taxon>Microbacteriaceae</taxon>
        <taxon>Microcella</taxon>
    </lineage>
</organism>
<evidence type="ECO:0000313" key="1">
    <source>
        <dbReference type="EMBL" id="MBB5616654.1"/>
    </source>
</evidence>
<dbReference type="OrthoDB" id="4802815at2"/>
<keyword evidence="2" id="KW-1185">Reference proteome</keyword>
<reference evidence="1 2" key="1">
    <citation type="submission" date="2020-08" db="EMBL/GenBank/DDBJ databases">
        <title>Sequencing the genomes of 1000 actinobacteria strains.</title>
        <authorList>
            <person name="Klenk H.-P."/>
        </authorList>
    </citation>
    <scope>NUCLEOTIDE SEQUENCE [LARGE SCALE GENOMIC DNA]</scope>
    <source>
        <strain evidence="1 2">DSM 23889</strain>
    </source>
</reference>